<keyword evidence="1" id="KW-1133">Transmembrane helix</keyword>
<evidence type="ECO:0000313" key="2">
    <source>
        <dbReference type="EMBL" id="EAW09238.1"/>
    </source>
</evidence>
<gene>
    <name evidence="2" type="ORF">ACLA_034410</name>
</gene>
<dbReference type="PANTHER" id="PTHR40466:SF1">
    <property type="entry name" value="FUNGAL PROTEIN"/>
    <property type="match status" value="1"/>
</dbReference>
<keyword evidence="1" id="KW-0812">Transmembrane</keyword>
<dbReference type="EMBL" id="DS027056">
    <property type="protein sequence ID" value="EAW09238.1"/>
    <property type="molecule type" value="Genomic_DNA"/>
</dbReference>
<reference evidence="2 3" key="1">
    <citation type="journal article" date="2008" name="PLoS Genet.">
        <title>Genomic islands in the pathogenic filamentous fungus Aspergillus fumigatus.</title>
        <authorList>
            <person name="Fedorova N.D."/>
            <person name="Khaldi N."/>
            <person name="Joardar V.S."/>
            <person name="Maiti R."/>
            <person name="Amedeo P."/>
            <person name="Anderson M.J."/>
            <person name="Crabtree J."/>
            <person name="Silva J.C."/>
            <person name="Badger J.H."/>
            <person name="Albarraq A."/>
            <person name="Angiuoli S."/>
            <person name="Bussey H."/>
            <person name="Bowyer P."/>
            <person name="Cotty P.J."/>
            <person name="Dyer P.S."/>
            <person name="Egan A."/>
            <person name="Galens K."/>
            <person name="Fraser-Liggett C.M."/>
            <person name="Haas B.J."/>
            <person name="Inman J.M."/>
            <person name="Kent R."/>
            <person name="Lemieux S."/>
            <person name="Malavazi I."/>
            <person name="Orvis J."/>
            <person name="Roemer T."/>
            <person name="Ronning C.M."/>
            <person name="Sundaram J.P."/>
            <person name="Sutton G."/>
            <person name="Turner G."/>
            <person name="Venter J.C."/>
            <person name="White O.R."/>
            <person name="Whitty B.R."/>
            <person name="Youngman P."/>
            <person name="Wolfe K.H."/>
            <person name="Goldman G.H."/>
            <person name="Wortman J.R."/>
            <person name="Jiang B."/>
            <person name="Denning D.W."/>
            <person name="Nierman W.C."/>
        </authorList>
    </citation>
    <scope>NUCLEOTIDE SEQUENCE [LARGE SCALE GENOMIC DNA]</scope>
    <source>
        <strain evidence="3">ATCC 1007 / CBS 513.65 / DSM 816 / NCTC 3887 / NRRL 1</strain>
    </source>
</reference>
<evidence type="ECO:0000313" key="3">
    <source>
        <dbReference type="Proteomes" id="UP000006701"/>
    </source>
</evidence>
<dbReference type="PANTHER" id="PTHR40466">
    <property type="entry name" value="EXPRESSED PROTEIN"/>
    <property type="match status" value="1"/>
</dbReference>
<sequence>MSSIAAMASRRAFARQSVFRAAPRRLYSSKIEEAKLDKAGKRDPELYVLLGVMSGAFLIAGWYFGRKPTSVTSESNVRIGESAMPWERDDDGKVYKYQYHPHGDTSQPLRNAPSALNTVIVPNVTLPADLHERFNKYGKEEWDY</sequence>
<name>A1CJB4_ASPCL</name>
<feature type="transmembrane region" description="Helical" evidence="1">
    <location>
        <begin position="46"/>
        <end position="65"/>
    </location>
</feature>
<dbReference type="AlphaFoldDB" id="A1CJB4"/>
<dbReference type="RefSeq" id="XP_001270664.1">
    <property type="nucleotide sequence ID" value="XM_001270663.1"/>
</dbReference>
<evidence type="ECO:0000256" key="1">
    <source>
        <dbReference type="SAM" id="Phobius"/>
    </source>
</evidence>
<dbReference type="OrthoDB" id="3141857at2759"/>
<keyword evidence="1" id="KW-0472">Membrane</keyword>
<proteinExistence type="predicted"/>
<accession>A1CJB4</accession>
<dbReference type="OMA" id="MASMITR"/>
<dbReference type="GeneID" id="4702701"/>
<protein>
    <submittedName>
        <fullName evidence="2">Uncharacterized protein</fullName>
    </submittedName>
</protein>
<dbReference type="KEGG" id="act:ACLA_034410"/>
<keyword evidence="3" id="KW-1185">Reference proteome</keyword>
<dbReference type="eggNOG" id="ENOG502S6NX">
    <property type="taxonomic scope" value="Eukaryota"/>
</dbReference>
<dbReference type="HOGENOM" id="CLU_136890_0_0_1"/>
<dbReference type="VEuPathDB" id="FungiDB:ACLA_034410"/>
<organism evidence="2 3">
    <name type="scientific">Aspergillus clavatus (strain ATCC 1007 / CBS 513.65 / DSM 816 / NCTC 3887 / NRRL 1 / QM 1276 / 107)</name>
    <dbReference type="NCBI Taxonomy" id="344612"/>
    <lineage>
        <taxon>Eukaryota</taxon>
        <taxon>Fungi</taxon>
        <taxon>Dikarya</taxon>
        <taxon>Ascomycota</taxon>
        <taxon>Pezizomycotina</taxon>
        <taxon>Eurotiomycetes</taxon>
        <taxon>Eurotiomycetidae</taxon>
        <taxon>Eurotiales</taxon>
        <taxon>Aspergillaceae</taxon>
        <taxon>Aspergillus</taxon>
        <taxon>Aspergillus subgen. Fumigati</taxon>
    </lineage>
</organism>
<dbReference type="InterPro" id="IPR039965">
    <property type="entry name" value="C3H7.08c"/>
</dbReference>
<dbReference type="Proteomes" id="UP000006701">
    <property type="component" value="Unassembled WGS sequence"/>
</dbReference>